<gene>
    <name evidence="2" type="ORF">FM069_00435</name>
</gene>
<evidence type="ECO:0008006" key="4">
    <source>
        <dbReference type="Google" id="ProtNLM"/>
    </source>
</evidence>
<dbReference type="Pfam" id="PF03401">
    <property type="entry name" value="TctC"/>
    <property type="match status" value="1"/>
</dbReference>
<protein>
    <recommendedName>
        <fullName evidence="4">ABC transporter substrate-binding protein</fullName>
    </recommendedName>
</protein>
<dbReference type="PROSITE" id="PS51318">
    <property type="entry name" value="TAT"/>
    <property type="match status" value="1"/>
</dbReference>
<keyword evidence="3" id="KW-1185">Reference proteome</keyword>
<dbReference type="OrthoDB" id="5171643at2"/>
<dbReference type="Proteomes" id="UP000315235">
    <property type="component" value="Unassembled WGS sequence"/>
</dbReference>
<dbReference type="InterPro" id="IPR006311">
    <property type="entry name" value="TAT_signal"/>
</dbReference>
<dbReference type="InterPro" id="IPR005064">
    <property type="entry name" value="BUG"/>
</dbReference>
<dbReference type="Gene3D" id="3.40.190.10">
    <property type="entry name" value="Periplasmic binding protein-like II"/>
    <property type="match status" value="1"/>
</dbReference>
<dbReference type="Gene3D" id="3.40.190.150">
    <property type="entry name" value="Bordetella uptake gene, domain 1"/>
    <property type="match status" value="1"/>
</dbReference>
<dbReference type="AlphaFoldDB" id="A0A553H479"/>
<comment type="caution">
    <text evidence="2">The sequence shown here is derived from an EMBL/GenBank/DDBJ whole genome shotgun (WGS) entry which is preliminary data.</text>
</comment>
<evidence type="ECO:0000313" key="2">
    <source>
        <dbReference type="EMBL" id="TRX76524.1"/>
    </source>
</evidence>
<name>A0A553H479_9PSED</name>
<evidence type="ECO:0000256" key="1">
    <source>
        <dbReference type="ARBA" id="ARBA00006987"/>
    </source>
</evidence>
<dbReference type="PANTHER" id="PTHR42928">
    <property type="entry name" value="TRICARBOXYLATE-BINDING PROTEIN"/>
    <property type="match status" value="1"/>
</dbReference>
<dbReference type="PANTHER" id="PTHR42928:SF5">
    <property type="entry name" value="BLR1237 PROTEIN"/>
    <property type="match status" value="1"/>
</dbReference>
<reference evidence="2 3" key="1">
    <citation type="submission" date="2019-07" db="EMBL/GenBank/DDBJ databases">
        <title>Pseudomonas mangiferae sp. nov., isolated from bark of mango tree in Thailand.</title>
        <authorList>
            <person name="Srisuk N."/>
            <person name="Anurat P."/>
        </authorList>
    </citation>
    <scope>NUCLEOTIDE SEQUENCE [LARGE SCALE GENOMIC DNA]</scope>
    <source>
        <strain evidence="2 3">DMKU_BBB3-04</strain>
    </source>
</reference>
<dbReference type="InterPro" id="IPR042100">
    <property type="entry name" value="Bug_dom1"/>
</dbReference>
<dbReference type="EMBL" id="VJOY01000001">
    <property type="protein sequence ID" value="TRX76524.1"/>
    <property type="molecule type" value="Genomic_DNA"/>
</dbReference>
<dbReference type="RefSeq" id="WP_143486155.1">
    <property type="nucleotide sequence ID" value="NZ_VJOY01000001.1"/>
</dbReference>
<accession>A0A553H479</accession>
<organism evidence="2 3">
    <name type="scientific">Pseudomonas mangiferae</name>
    <dbReference type="NCBI Taxonomy" id="2593654"/>
    <lineage>
        <taxon>Bacteria</taxon>
        <taxon>Pseudomonadati</taxon>
        <taxon>Pseudomonadota</taxon>
        <taxon>Gammaproteobacteria</taxon>
        <taxon>Pseudomonadales</taxon>
        <taxon>Pseudomonadaceae</taxon>
        <taxon>Pseudomonas</taxon>
    </lineage>
</organism>
<proteinExistence type="inferred from homology"/>
<evidence type="ECO:0000313" key="3">
    <source>
        <dbReference type="Proteomes" id="UP000315235"/>
    </source>
</evidence>
<sequence>MIDRRTFLYRTGALALGAALPPLSHAEAATGRLVFGIPPGALGNKLADRALEILSNRFEMDYRLDIISDRNTLEATEQVKRSPADGATLLQVQSSSMVLFPSMYRSLSYDPLEDFTPLALMGDYIYTLTLGPAVPAHINTLTGYLDWVEKNPDFRDIGYSLYGSQGHVAALVLMHSRAYALMPQPYSAVKSMAADMHNQTLAASIMVAGNNVVFGGEGFRPIAVTGSQRQEVWPDTPTFREEGLTDLDVTGWYGWFAPAGLPEATARSLREKIKGMQATPEFKEMQKHLLLSQVWLEPEQIKERMRQEISAYEQLVHGYNLSLID</sequence>
<comment type="similarity">
    <text evidence="1">Belongs to the UPF0065 (bug) family.</text>
</comment>